<accession>A0AAN7MXX2</accession>
<reference evidence="15 16" key="1">
    <citation type="journal article" date="2023" name="J. Hered.">
        <title>Chromosome-level genome of the wood stork (Mycteria americana) provides insight into avian chromosome evolution.</title>
        <authorList>
            <person name="Flamio R. Jr."/>
            <person name="Ramstad K.M."/>
        </authorList>
    </citation>
    <scope>NUCLEOTIDE SEQUENCE [LARGE SCALE GENOMIC DNA]</scope>
    <source>
        <strain evidence="15">JAX WOST 10</strain>
    </source>
</reference>
<keyword evidence="6" id="KW-0010">Activator</keyword>
<keyword evidence="8 12" id="KW-0539">Nucleus</keyword>
<evidence type="ECO:0000256" key="9">
    <source>
        <dbReference type="ARBA" id="ARBA00054217"/>
    </source>
</evidence>
<comment type="function">
    <text evidence="9">Acts both as a transcriptional activator and a repressor. Binds to the DNA sequence 5'-ACAAT-3' and shows a preference for guanine residues surrounding this core motif. Binds to its own promoter and activates its own transcription. Required to activate the expression of postmeiotic genes involved in spermiogenesis. Binds to the promoter region of CTNNB1 and represses its transcription which leads to inhibition of Wnt signaling. Also inhibits Wnt signaling by binding to the CTNNB1 protein, preventing interaction of CTNNB1 with TCF7L2/TCF4.</text>
</comment>
<feature type="region of interest" description="Disordered" evidence="13">
    <location>
        <begin position="1"/>
        <end position="46"/>
    </location>
</feature>
<evidence type="ECO:0000256" key="6">
    <source>
        <dbReference type="ARBA" id="ARBA00023159"/>
    </source>
</evidence>
<gene>
    <name evidence="15" type="ORF">QYF61_003819</name>
</gene>
<dbReference type="InterPro" id="IPR052856">
    <property type="entry name" value="SOX30_TF"/>
</dbReference>
<evidence type="ECO:0000256" key="8">
    <source>
        <dbReference type="ARBA" id="ARBA00023242"/>
    </source>
</evidence>
<evidence type="ECO:0000256" key="4">
    <source>
        <dbReference type="ARBA" id="ARBA00023015"/>
    </source>
</evidence>
<evidence type="ECO:0000313" key="15">
    <source>
        <dbReference type="EMBL" id="KAK4813986.1"/>
    </source>
</evidence>
<feature type="compositionally biased region" description="Basic and acidic residues" evidence="13">
    <location>
        <begin position="164"/>
        <end position="188"/>
    </location>
</feature>
<feature type="compositionally biased region" description="Pro residues" evidence="13">
    <location>
        <begin position="136"/>
        <end position="152"/>
    </location>
</feature>
<sequence>MERRRRPRTQPGNRPLPAEMADAARQHPSMARAEAETPGTLREYGGEPFWAARRTSLWLQRAPEARERPAARRLRHRSPWRPRRVAGAGGGIGARPLAGGGGARARRALAQRSAAANGRGGMERGAGERPRRSGAPPEPSPGPRRPPPPPPQEEAKGPFRVLHIKVEEPEPEEGDPRGCHGDSREPGGELRCSPAPWGGKEEARGPIKRDGGHEGGSGEGHNEVKVLEKRGNGKEPWRGGAVKVEPPDVAFEACGVKVEKEDAPAGSLCGPAHASTDDRKAQLCEGFGILPEELKIPVVFHPLPPGTRIQIQGPLPPELIHVTKVPVKQVPLKMQSLLEPSVKIETKNVPLTVLPSDSGMPDTPFSKDKSGHVKRPMNAFMVWARIHRPALAKANPAANNAEISVQLGLEWSKLTEEQKQPYYDEAQKIKQRHREEFPGWVYQPRPGKRKRFPLPVSAVFSGASQSIIATNPAGICPFQSPAYSVVIPNVKNSIGHPVCESPSAIRLPASSIQHAGPITLFQTTSASTASVAVPAPTLPLHPVISPQHFAEPAQTEALDVSSGLNCSLKRPTPVFIESFSRNPSNITTNNGRFSVSNSEPPKEYPGVSIFPRGVPLPQATPFLHSHLYESPPIGQPASLFGVPPRFSFHHPYFVPGPHYFPSSTCPFSRPPFGCGNFSSSVPEYLGFYEDRYQRQEVMFSALDGDYPFKEYPEESIREDHHSCESLEVVSFHNSCKEERYLSPLPQLDVGALEEVLSATPSTPSSIHLVNVTDSDEEEEVKLLREL</sequence>
<keyword evidence="4" id="KW-0805">Transcription regulation</keyword>
<dbReference type="PROSITE" id="PS50118">
    <property type="entry name" value="HMG_BOX_2"/>
    <property type="match status" value="1"/>
</dbReference>
<keyword evidence="3" id="KW-0678">Repressor</keyword>
<dbReference type="GO" id="GO:1990837">
    <property type="term" value="F:sequence-specific double-stranded DNA binding"/>
    <property type="evidence" value="ECO:0007669"/>
    <property type="project" value="TreeGrafter"/>
</dbReference>
<name>A0AAN7MXX2_MYCAM</name>
<dbReference type="FunFam" id="1.10.30.10:FF:000027">
    <property type="entry name" value="Transcription factor SOX-30"/>
    <property type="match status" value="1"/>
</dbReference>
<evidence type="ECO:0000256" key="5">
    <source>
        <dbReference type="ARBA" id="ARBA00023125"/>
    </source>
</evidence>
<dbReference type="InterPro" id="IPR036910">
    <property type="entry name" value="HMG_box_dom_sf"/>
</dbReference>
<dbReference type="SUPFAM" id="SSF47095">
    <property type="entry name" value="HMG-box"/>
    <property type="match status" value="1"/>
</dbReference>
<keyword evidence="2" id="KW-0963">Cytoplasm</keyword>
<comment type="caution">
    <text evidence="15">The sequence shown here is derived from an EMBL/GenBank/DDBJ whole genome shotgun (WGS) entry which is preliminary data.</text>
</comment>
<feature type="DNA-binding region" description="HMG box" evidence="12">
    <location>
        <begin position="373"/>
        <end position="441"/>
    </location>
</feature>
<proteinExistence type="predicted"/>
<keyword evidence="16" id="KW-1185">Reference proteome</keyword>
<evidence type="ECO:0000256" key="11">
    <source>
        <dbReference type="ARBA" id="ARBA00070331"/>
    </source>
</evidence>
<evidence type="ECO:0000256" key="10">
    <source>
        <dbReference type="ARBA" id="ARBA00063959"/>
    </source>
</evidence>
<evidence type="ECO:0000313" key="16">
    <source>
        <dbReference type="Proteomes" id="UP001333110"/>
    </source>
</evidence>
<protein>
    <recommendedName>
        <fullName evidence="11">Transcription factor SOX-30</fullName>
    </recommendedName>
</protein>
<evidence type="ECO:0000256" key="1">
    <source>
        <dbReference type="ARBA" id="ARBA00004496"/>
    </source>
</evidence>
<dbReference type="Gene3D" id="1.10.30.10">
    <property type="entry name" value="High mobility group box domain"/>
    <property type="match status" value="1"/>
</dbReference>
<dbReference type="Pfam" id="PF00505">
    <property type="entry name" value="HMG_box"/>
    <property type="match status" value="1"/>
</dbReference>
<keyword evidence="7" id="KW-0804">Transcription</keyword>
<feature type="compositionally biased region" description="Basic and acidic residues" evidence="13">
    <location>
        <begin position="121"/>
        <end position="131"/>
    </location>
</feature>
<evidence type="ECO:0000256" key="3">
    <source>
        <dbReference type="ARBA" id="ARBA00022491"/>
    </source>
</evidence>
<dbReference type="SMART" id="SM00398">
    <property type="entry name" value="HMG"/>
    <property type="match status" value="1"/>
</dbReference>
<organism evidence="15 16">
    <name type="scientific">Mycteria americana</name>
    <name type="common">Wood stork</name>
    <dbReference type="NCBI Taxonomy" id="33587"/>
    <lineage>
        <taxon>Eukaryota</taxon>
        <taxon>Metazoa</taxon>
        <taxon>Chordata</taxon>
        <taxon>Craniata</taxon>
        <taxon>Vertebrata</taxon>
        <taxon>Euteleostomi</taxon>
        <taxon>Archelosauria</taxon>
        <taxon>Archosauria</taxon>
        <taxon>Dinosauria</taxon>
        <taxon>Saurischia</taxon>
        <taxon>Theropoda</taxon>
        <taxon>Coelurosauria</taxon>
        <taxon>Aves</taxon>
        <taxon>Neognathae</taxon>
        <taxon>Neoaves</taxon>
        <taxon>Aequornithes</taxon>
        <taxon>Ciconiiformes</taxon>
        <taxon>Ciconiidae</taxon>
        <taxon>Mycteria</taxon>
    </lineage>
</organism>
<comment type="subunit">
    <text evidence="10">Interacts with CTNNB1, competitively inhibiting CTNNB1-TCF7L2/TCF4 interaction.</text>
</comment>
<feature type="compositionally biased region" description="Gly residues" evidence="13">
    <location>
        <begin position="87"/>
        <end position="103"/>
    </location>
</feature>
<keyword evidence="5 12" id="KW-0238">DNA-binding</keyword>
<comment type="subcellular location">
    <subcellularLocation>
        <location evidence="1">Cytoplasm</location>
    </subcellularLocation>
</comment>
<dbReference type="PANTHER" id="PTHR47279:SF1">
    <property type="entry name" value="TRANSCRIPTION FACTOR SOX-30"/>
    <property type="match status" value="1"/>
</dbReference>
<dbReference type="GO" id="GO:0005737">
    <property type="term" value="C:cytoplasm"/>
    <property type="evidence" value="ECO:0007669"/>
    <property type="project" value="UniProtKB-SubCell"/>
</dbReference>
<evidence type="ECO:0000256" key="7">
    <source>
        <dbReference type="ARBA" id="ARBA00023163"/>
    </source>
</evidence>
<dbReference type="EMBL" id="JAUNZN010000011">
    <property type="protein sequence ID" value="KAK4813986.1"/>
    <property type="molecule type" value="Genomic_DNA"/>
</dbReference>
<feature type="domain" description="HMG box" evidence="14">
    <location>
        <begin position="373"/>
        <end position="441"/>
    </location>
</feature>
<evidence type="ECO:0000256" key="13">
    <source>
        <dbReference type="SAM" id="MobiDB-lite"/>
    </source>
</evidence>
<feature type="region of interest" description="Disordered" evidence="13">
    <location>
        <begin position="61"/>
        <end position="223"/>
    </location>
</feature>
<dbReference type="InterPro" id="IPR009071">
    <property type="entry name" value="HMG_box_dom"/>
</dbReference>
<evidence type="ECO:0000256" key="12">
    <source>
        <dbReference type="PROSITE-ProRule" id="PRU00267"/>
    </source>
</evidence>
<dbReference type="GO" id="GO:0001228">
    <property type="term" value="F:DNA-binding transcription activator activity, RNA polymerase II-specific"/>
    <property type="evidence" value="ECO:0007669"/>
    <property type="project" value="UniProtKB-ARBA"/>
</dbReference>
<evidence type="ECO:0000256" key="2">
    <source>
        <dbReference type="ARBA" id="ARBA00022490"/>
    </source>
</evidence>
<dbReference type="AlphaFoldDB" id="A0AAN7MXX2"/>
<evidence type="ECO:0000259" key="14">
    <source>
        <dbReference type="PROSITE" id="PS50118"/>
    </source>
</evidence>
<feature type="compositionally biased region" description="Basic residues" evidence="13">
    <location>
        <begin position="71"/>
        <end position="84"/>
    </location>
</feature>
<dbReference type="PANTHER" id="PTHR47279">
    <property type="entry name" value="TRANSCRIPTION FACTOR SOX-30"/>
    <property type="match status" value="1"/>
</dbReference>
<dbReference type="GO" id="GO:0005634">
    <property type="term" value="C:nucleus"/>
    <property type="evidence" value="ECO:0007669"/>
    <property type="project" value="UniProtKB-UniRule"/>
</dbReference>
<feature type="compositionally biased region" description="Basic and acidic residues" evidence="13">
    <location>
        <begin position="199"/>
        <end position="213"/>
    </location>
</feature>
<dbReference type="Proteomes" id="UP001333110">
    <property type="component" value="Unassembled WGS sequence"/>
</dbReference>